<dbReference type="Pfam" id="PF09312">
    <property type="entry name" value="SurA_N"/>
    <property type="match status" value="1"/>
</dbReference>
<dbReference type="PANTHER" id="PTHR47637:SF1">
    <property type="entry name" value="CHAPERONE SURA"/>
    <property type="match status" value="1"/>
</dbReference>
<dbReference type="InterPro" id="IPR050280">
    <property type="entry name" value="OMP_Chaperone_SurA"/>
</dbReference>
<dbReference type="InterPro" id="IPR027304">
    <property type="entry name" value="Trigger_fact/SurA_dom_sf"/>
</dbReference>
<keyword evidence="5" id="KW-0143">Chaperone</keyword>
<evidence type="ECO:0000256" key="2">
    <source>
        <dbReference type="ARBA" id="ARBA00022737"/>
    </source>
</evidence>
<dbReference type="GO" id="GO:0050821">
    <property type="term" value="P:protein stabilization"/>
    <property type="evidence" value="ECO:0007669"/>
    <property type="project" value="InterPro"/>
</dbReference>
<evidence type="ECO:0000313" key="8">
    <source>
        <dbReference type="EMBL" id="VAW28194.1"/>
    </source>
</evidence>
<dbReference type="InterPro" id="IPR023034">
    <property type="entry name" value="PPIase_SurA"/>
</dbReference>
<reference evidence="8" key="1">
    <citation type="submission" date="2018-06" db="EMBL/GenBank/DDBJ databases">
        <authorList>
            <person name="Zhirakovskaya E."/>
        </authorList>
    </citation>
    <scope>NUCLEOTIDE SEQUENCE</scope>
</reference>
<evidence type="ECO:0000259" key="7">
    <source>
        <dbReference type="PROSITE" id="PS50198"/>
    </source>
</evidence>
<dbReference type="GO" id="GO:0030288">
    <property type="term" value="C:outer membrane-bounded periplasmic space"/>
    <property type="evidence" value="ECO:0007669"/>
    <property type="project" value="InterPro"/>
</dbReference>
<dbReference type="PROSITE" id="PS50198">
    <property type="entry name" value="PPIC_PPIASE_2"/>
    <property type="match status" value="2"/>
</dbReference>
<evidence type="ECO:0000256" key="4">
    <source>
        <dbReference type="ARBA" id="ARBA00023110"/>
    </source>
</evidence>
<evidence type="ECO:0000256" key="5">
    <source>
        <dbReference type="ARBA" id="ARBA00023186"/>
    </source>
</evidence>
<sequence>QIKQRGNRLPPIDTIRKQVLERLILEKLQLEMAKKTGIRINDEMVNRVIANIASENRLSMDQFRQVLQKDGFKFSDFRENIRREVTISRLRKMRVENTINISEQEIDNFLSQSAKENSNDEEYHLSHILIATPEAATPKQIDAARAKAQKVVEDIKNGADFSQKAIAFSNDELALKGGDLGWRKAAQLPTLFTSLVSKMNKNDVEGPLHSASGFHIIKLLDKRSNAQKHIINQTMARHILIRPTEVLSREDARLKINRILQRIKNGKDFATMARASSDDKAAAAEGGSLGWVTPGTMVPAFEEEMNKLKPGEISKPFLTQFGWHIVQVLSRRKFDNTKQFQRSQAIKLIRKRKTEEAVQDWLRRLRAEAYVDYRTNK</sequence>
<dbReference type="Pfam" id="PF00639">
    <property type="entry name" value="Rotamase"/>
    <property type="match status" value="1"/>
</dbReference>
<dbReference type="EMBL" id="UOET01000204">
    <property type="protein sequence ID" value="VAW28194.1"/>
    <property type="molecule type" value="Genomic_DNA"/>
</dbReference>
<keyword evidence="3" id="KW-0574">Periplasm</keyword>
<accession>A0A3B0V8C7</accession>
<feature type="domain" description="PpiC" evidence="7">
    <location>
        <begin position="231"/>
        <end position="330"/>
    </location>
</feature>
<dbReference type="GO" id="GO:0051082">
    <property type="term" value="F:unfolded protein binding"/>
    <property type="evidence" value="ECO:0007669"/>
    <property type="project" value="InterPro"/>
</dbReference>
<evidence type="ECO:0000256" key="3">
    <source>
        <dbReference type="ARBA" id="ARBA00022764"/>
    </source>
</evidence>
<feature type="domain" description="PpiC" evidence="7">
    <location>
        <begin position="120"/>
        <end position="221"/>
    </location>
</feature>
<dbReference type="GO" id="GO:0006457">
    <property type="term" value="P:protein folding"/>
    <property type="evidence" value="ECO:0007669"/>
    <property type="project" value="InterPro"/>
</dbReference>
<evidence type="ECO:0000256" key="1">
    <source>
        <dbReference type="ARBA" id="ARBA00022729"/>
    </source>
</evidence>
<gene>
    <name evidence="8" type="ORF">MNBD_BACTEROID07-1521</name>
</gene>
<feature type="non-terminal residue" evidence="8">
    <location>
        <position position="1"/>
    </location>
</feature>
<keyword evidence="1" id="KW-0732">Signal</keyword>
<keyword evidence="2" id="KW-0677">Repeat</keyword>
<dbReference type="EC" id="5.2.1.8" evidence="8"/>
<dbReference type="InterPro" id="IPR000297">
    <property type="entry name" value="PPIase_PpiC"/>
</dbReference>
<dbReference type="GO" id="GO:0042277">
    <property type="term" value="F:peptide binding"/>
    <property type="evidence" value="ECO:0007669"/>
    <property type="project" value="InterPro"/>
</dbReference>
<evidence type="ECO:0000256" key="6">
    <source>
        <dbReference type="ARBA" id="ARBA00023235"/>
    </source>
</evidence>
<proteinExistence type="inferred from homology"/>
<dbReference type="Gene3D" id="1.10.4030.10">
    <property type="entry name" value="Porin chaperone SurA, peptide-binding domain"/>
    <property type="match status" value="1"/>
</dbReference>
<dbReference type="Gene3D" id="3.10.50.40">
    <property type="match status" value="2"/>
</dbReference>
<dbReference type="SUPFAM" id="SSF54534">
    <property type="entry name" value="FKBP-like"/>
    <property type="match status" value="2"/>
</dbReference>
<dbReference type="HAMAP" id="MF_01183">
    <property type="entry name" value="Chaperone_SurA"/>
    <property type="match status" value="1"/>
</dbReference>
<dbReference type="PANTHER" id="PTHR47637">
    <property type="entry name" value="CHAPERONE SURA"/>
    <property type="match status" value="1"/>
</dbReference>
<dbReference type="AlphaFoldDB" id="A0A3B0V8C7"/>
<dbReference type="SUPFAM" id="SSF109998">
    <property type="entry name" value="Triger factor/SurA peptide-binding domain-like"/>
    <property type="match status" value="1"/>
</dbReference>
<dbReference type="GO" id="GO:0003755">
    <property type="term" value="F:peptidyl-prolyl cis-trans isomerase activity"/>
    <property type="evidence" value="ECO:0007669"/>
    <property type="project" value="UniProtKB-KW"/>
</dbReference>
<keyword evidence="6 8" id="KW-0413">Isomerase</keyword>
<protein>
    <submittedName>
        <fullName evidence="8">Periplasmic chaperone and peptidyl-prolyl cis-trans isomerase of outer membrane proteins SurA</fullName>
        <ecNumber evidence="8">5.2.1.8</ecNumber>
    </submittedName>
</protein>
<dbReference type="GO" id="GO:0043165">
    <property type="term" value="P:Gram-negative-bacterium-type cell outer membrane assembly"/>
    <property type="evidence" value="ECO:0007669"/>
    <property type="project" value="InterPro"/>
</dbReference>
<dbReference type="InterPro" id="IPR046357">
    <property type="entry name" value="PPIase_dom_sf"/>
</dbReference>
<dbReference type="Pfam" id="PF13616">
    <property type="entry name" value="Rotamase_3"/>
    <property type="match status" value="1"/>
</dbReference>
<dbReference type="InterPro" id="IPR015391">
    <property type="entry name" value="SurA_N"/>
</dbReference>
<keyword evidence="4" id="KW-0697">Rotamase</keyword>
<organism evidence="8">
    <name type="scientific">hydrothermal vent metagenome</name>
    <dbReference type="NCBI Taxonomy" id="652676"/>
    <lineage>
        <taxon>unclassified sequences</taxon>
        <taxon>metagenomes</taxon>
        <taxon>ecological metagenomes</taxon>
    </lineage>
</organism>
<name>A0A3B0V8C7_9ZZZZ</name>